<dbReference type="PANTHER" id="PTHR42929:SF5">
    <property type="entry name" value="ABC TRANSPORTER PERMEASE PROTEIN"/>
    <property type="match status" value="1"/>
</dbReference>
<proteinExistence type="inferred from homology"/>
<evidence type="ECO:0000256" key="3">
    <source>
        <dbReference type="ARBA" id="ARBA00022448"/>
    </source>
</evidence>
<dbReference type="InterPro" id="IPR035906">
    <property type="entry name" value="MetI-like_sf"/>
</dbReference>
<feature type="transmembrane region" description="Helical" evidence="8">
    <location>
        <begin position="287"/>
        <end position="308"/>
    </location>
</feature>
<feature type="transmembrane region" description="Helical" evidence="8">
    <location>
        <begin position="384"/>
        <end position="407"/>
    </location>
</feature>
<name>A0A918JK26_9BURK</name>
<dbReference type="EMBL" id="BMYS01000007">
    <property type="protein sequence ID" value="GGW84194.1"/>
    <property type="molecule type" value="Genomic_DNA"/>
</dbReference>
<dbReference type="Gene3D" id="1.10.3720.10">
    <property type="entry name" value="MetI-like"/>
    <property type="match status" value="1"/>
</dbReference>
<evidence type="ECO:0000256" key="2">
    <source>
        <dbReference type="ARBA" id="ARBA00007069"/>
    </source>
</evidence>
<feature type="transmembrane region" description="Helical" evidence="8">
    <location>
        <begin position="207"/>
        <end position="227"/>
    </location>
</feature>
<comment type="subcellular location">
    <subcellularLocation>
        <location evidence="1 8">Cell membrane</location>
        <topology evidence="1 8">Multi-pass membrane protein</topology>
    </subcellularLocation>
</comment>
<evidence type="ECO:0000256" key="1">
    <source>
        <dbReference type="ARBA" id="ARBA00004651"/>
    </source>
</evidence>
<accession>A0A918JK26</accession>
<feature type="transmembrane region" description="Helical" evidence="8">
    <location>
        <begin position="233"/>
        <end position="251"/>
    </location>
</feature>
<protein>
    <submittedName>
        <fullName evidence="10">ABC transporter permease</fullName>
    </submittedName>
</protein>
<reference evidence="10" key="1">
    <citation type="journal article" date="2014" name="Int. J. Syst. Evol. Microbiol.">
        <title>Complete genome sequence of Corynebacterium casei LMG S-19264T (=DSM 44701T), isolated from a smear-ripened cheese.</title>
        <authorList>
            <consortium name="US DOE Joint Genome Institute (JGI-PGF)"/>
            <person name="Walter F."/>
            <person name="Albersmeier A."/>
            <person name="Kalinowski J."/>
            <person name="Ruckert C."/>
        </authorList>
    </citation>
    <scope>NUCLEOTIDE SEQUENCE</scope>
    <source>
        <strain evidence="10">KCTC 23732</strain>
    </source>
</reference>
<keyword evidence="5 8" id="KW-0812">Transmembrane</keyword>
<feature type="domain" description="ABC transmembrane type-1" evidence="9">
    <location>
        <begin position="201"/>
        <end position="407"/>
    </location>
</feature>
<dbReference type="CDD" id="cd06261">
    <property type="entry name" value="TM_PBP2"/>
    <property type="match status" value="1"/>
</dbReference>
<evidence type="ECO:0000259" key="9">
    <source>
        <dbReference type="PROSITE" id="PS50928"/>
    </source>
</evidence>
<comment type="caution">
    <text evidence="10">The sequence shown here is derived from an EMBL/GenBank/DDBJ whole genome shotgun (WGS) entry which is preliminary data.</text>
</comment>
<reference evidence="10" key="2">
    <citation type="submission" date="2020-09" db="EMBL/GenBank/DDBJ databases">
        <authorList>
            <person name="Sun Q."/>
            <person name="Kim S."/>
        </authorList>
    </citation>
    <scope>NUCLEOTIDE SEQUENCE</scope>
    <source>
        <strain evidence="10">KCTC 23732</strain>
    </source>
</reference>
<evidence type="ECO:0000256" key="4">
    <source>
        <dbReference type="ARBA" id="ARBA00022475"/>
    </source>
</evidence>
<evidence type="ECO:0000313" key="11">
    <source>
        <dbReference type="Proteomes" id="UP000608345"/>
    </source>
</evidence>
<dbReference type="InterPro" id="IPR000515">
    <property type="entry name" value="MetI-like"/>
</dbReference>
<dbReference type="Pfam" id="PF00528">
    <property type="entry name" value="BPD_transp_1"/>
    <property type="match status" value="1"/>
</dbReference>
<keyword evidence="3 8" id="KW-0813">Transport</keyword>
<dbReference type="SUPFAM" id="SSF161098">
    <property type="entry name" value="MetI-like"/>
    <property type="match status" value="1"/>
</dbReference>
<dbReference type="AlphaFoldDB" id="A0A918JK26"/>
<organism evidence="10 11">
    <name type="scientific">Advenella faeciporci</name>
    <dbReference type="NCBI Taxonomy" id="797535"/>
    <lineage>
        <taxon>Bacteria</taxon>
        <taxon>Pseudomonadati</taxon>
        <taxon>Pseudomonadota</taxon>
        <taxon>Betaproteobacteria</taxon>
        <taxon>Burkholderiales</taxon>
        <taxon>Alcaligenaceae</taxon>
    </lineage>
</organism>
<keyword evidence="6 8" id="KW-1133">Transmembrane helix</keyword>
<keyword evidence="11" id="KW-1185">Reference proteome</keyword>
<dbReference type="GO" id="GO:0005886">
    <property type="term" value="C:plasma membrane"/>
    <property type="evidence" value="ECO:0007669"/>
    <property type="project" value="UniProtKB-SubCell"/>
</dbReference>
<feature type="transmembrane region" description="Helical" evidence="8">
    <location>
        <begin position="340"/>
        <end position="364"/>
    </location>
</feature>
<evidence type="ECO:0000256" key="6">
    <source>
        <dbReference type="ARBA" id="ARBA00022989"/>
    </source>
</evidence>
<keyword evidence="7 8" id="KW-0472">Membrane</keyword>
<comment type="similarity">
    <text evidence="2">Belongs to the binding-protein-dependent transport system permease family. CysTW subfamily.</text>
</comment>
<dbReference type="Proteomes" id="UP000608345">
    <property type="component" value="Unassembled WGS sequence"/>
</dbReference>
<evidence type="ECO:0000256" key="7">
    <source>
        <dbReference type="ARBA" id="ARBA00023136"/>
    </source>
</evidence>
<dbReference type="GO" id="GO:0055085">
    <property type="term" value="P:transmembrane transport"/>
    <property type="evidence" value="ECO:0007669"/>
    <property type="project" value="InterPro"/>
</dbReference>
<dbReference type="PROSITE" id="PS50928">
    <property type="entry name" value="ABC_TM1"/>
    <property type="match status" value="1"/>
</dbReference>
<sequence>MSQMAITKPAMSASEAAALQIKFSKSTKRNKVKAFGLVLPLVLFLLLLFVAPILAFLNKSIENPEVVSVLPITTQQLSDWEVGQPLQENFYKALAQDLATAKQARTSGDLMRRLNFEEPGARSLLSKTVRRMPLPETVASYRDEFEKIDASWTDPATWALLKRNSGERTAFYLLTALDMKYDKRNEIVSAGPSESIFLDIYLRTFKMALVVTLCTLILAYPLAYLLATLPAKTSNLLMILVLLPFWTSLLVRTAAWIVLLQNGGIINGFLIWAGIIEQPVQLVFNRIGVYIAMVHIMLPFMILPIYSVMKGISPTYIRAAVSLGCHPITSFWKVYFPQTVAGISAGCLLVFITSIGYYITPALLGGPKDQMISYFIAFYTNGSINWGLAAALGGFLLVATLILYAVYNRLVGSGKVRLA</sequence>
<evidence type="ECO:0000256" key="5">
    <source>
        <dbReference type="ARBA" id="ARBA00022692"/>
    </source>
</evidence>
<feature type="transmembrane region" description="Helical" evidence="8">
    <location>
        <begin position="34"/>
        <end position="57"/>
    </location>
</feature>
<gene>
    <name evidence="10" type="ORF">GCM10011450_12720</name>
</gene>
<dbReference type="PANTHER" id="PTHR42929">
    <property type="entry name" value="INNER MEMBRANE ABC TRANSPORTER PERMEASE PROTEIN YDCU-RELATED-RELATED"/>
    <property type="match status" value="1"/>
</dbReference>
<evidence type="ECO:0000256" key="8">
    <source>
        <dbReference type="RuleBase" id="RU363032"/>
    </source>
</evidence>
<keyword evidence="4" id="KW-1003">Cell membrane</keyword>
<evidence type="ECO:0000313" key="10">
    <source>
        <dbReference type="EMBL" id="GGW84194.1"/>
    </source>
</evidence>